<proteinExistence type="predicted"/>
<gene>
    <name evidence="1" type="ORF">Maes01_01498</name>
</gene>
<dbReference type="Proteomes" id="UP001408594">
    <property type="component" value="Unassembled WGS sequence"/>
</dbReference>
<protein>
    <submittedName>
        <fullName evidence="1">Uncharacterized protein</fullName>
    </submittedName>
</protein>
<reference evidence="1 2" key="1">
    <citation type="submission" date="2024-02" db="EMBL/GenBank/DDBJ databases">
        <title>Microbulbifer aestuariivivens NBRC 112533.</title>
        <authorList>
            <person name="Ichikawa N."/>
            <person name="Katano-Makiyama Y."/>
            <person name="Hidaka K."/>
        </authorList>
    </citation>
    <scope>NUCLEOTIDE SEQUENCE [LARGE SCALE GENOMIC DNA]</scope>
    <source>
        <strain evidence="1 2">NBRC 112533</strain>
    </source>
</reference>
<comment type="caution">
    <text evidence="1">The sequence shown here is derived from an EMBL/GenBank/DDBJ whole genome shotgun (WGS) entry which is preliminary data.</text>
</comment>
<evidence type="ECO:0000313" key="1">
    <source>
        <dbReference type="EMBL" id="GAA5524939.1"/>
    </source>
</evidence>
<sequence length="111" mass="12892">MSEVVDVTFRAREQDIDYWEKILRGLEDGEAGALFQEKIARFGDAVDEYLEELIDEEEGYGPDAFNLSAWRRDGDLFTLEFDFPDIDFADDLRKLFSLCPVSELKVIADWE</sequence>
<organism evidence="1 2">
    <name type="scientific">Microbulbifer aestuariivivens</name>
    <dbReference type="NCBI Taxonomy" id="1908308"/>
    <lineage>
        <taxon>Bacteria</taxon>
        <taxon>Pseudomonadati</taxon>
        <taxon>Pseudomonadota</taxon>
        <taxon>Gammaproteobacteria</taxon>
        <taxon>Cellvibrionales</taxon>
        <taxon>Microbulbiferaceae</taxon>
        <taxon>Microbulbifer</taxon>
    </lineage>
</organism>
<keyword evidence="2" id="KW-1185">Reference proteome</keyword>
<name>A0ABP9WP82_9GAMM</name>
<dbReference type="EMBL" id="BAABRT010000009">
    <property type="protein sequence ID" value="GAA5524939.1"/>
    <property type="molecule type" value="Genomic_DNA"/>
</dbReference>
<dbReference type="RefSeq" id="WP_345550230.1">
    <property type="nucleotide sequence ID" value="NZ_BAABRT010000009.1"/>
</dbReference>
<evidence type="ECO:0000313" key="2">
    <source>
        <dbReference type="Proteomes" id="UP001408594"/>
    </source>
</evidence>
<accession>A0ABP9WP82</accession>